<feature type="region of interest" description="Disordered" evidence="1">
    <location>
        <begin position="82"/>
        <end position="119"/>
    </location>
</feature>
<proteinExistence type="predicted"/>
<organism evidence="2 3">
    <name type="scientific">Somion occarium</name>
    <dbReference type="NCBI Taxonomy" id="3059160"/>
    <lineage>
        <taxon>Eukaryota</taxon>
        <taxon>Fungi</taxon>
        <taxon>Dikarya</taxon>
        <taxon>Basidiomycota</taxon>
        <taxon>Agaricomycotina</taxon>
        <taxon>Agaricomycetes</taxon>
        <taxon>Polyporales</taxon>
        <taxon>Cerrenaceae</taxon>
        <taxon>Somion</taxon>
    </lineage>
</organism>
<feature type="compositionally biased region" description="Polar residues" evidence="1">
    <location>
        <begin position="203"/>
        <end position="231"/>
    </location>
</feature>
<feature type="region of interest" description="Disordered" evidence="1">
    <location>
        <begin position="1"/>
        <end position="70"/>
    </location>
</feature>
<name>A0ABP1CHF8_9APHY</name>
<keyword evidence="3" id="KW-1185">Reference proteome</keyword>
<reference evidence="3" key="1">
    <citation type="submission" date="2024-04" db="EMBL/GenBank/DDBJ databases">
        <authorList>
            <person name="Shaw F."/>
            <person name="Minotto A."/>
        </authorList>
    </citation>
    <scope>NUCLEOTIDE SEQUENCE [LARGE SCALE GENOMIC DNA]</scope>
</reference>
<dbReference type="Proteomes" id="UP001497453">
    <property type="component" value="Chromosome 1"/>
</dbReference>
<gene>
    <name evidence="2" type="ORF">GFSPODELE1_LOCUS123</name>
</gene>
<evidence type="ECO:0000313" key="3">
    <source>
        <dbReference type="Proteomes" id="UP001497453"/>
    </source>
</evidence>
<feature type="compositionally biased region" description="Polar residues" evidence="1">
    <location>
        <begin position="1"/>
        <end position="18"/>
    </location>
</feature>
<evidence type="ECO:0000256" key="1">
    <source>
        <dbReference type="SAM" id="MobiDB-lite"/>
    </source>
</evidence>
<sequence length="475" mass="51533">MNTPIVTTPATYGPSTPTKESRRVKERDPSITTDALEPLDISPSNDRKQKHISPAMQRFATRPLRRSSSRIERWVQHQQVLQTVPGSPPGTPDSSEPPAPSSNCHPYLAYPHLNPPSLSRRHNTSVETAILITEQDDERDAQVLRFAENTPSTPRKANNAGNVFATPPSRRKFDLTFTHTRKASGADSVASSSLASIFHHRTTSNNDTLTPSKRQSHLSASLLTQRPSRVTASELDSFATPQSTCKTKTKTRPTVLGHFMHPVVEGQTTPDDGSPPRPSTSSTSTFTRSSASVSTTATSYAQSSSDALGTSPSKFTFGSLRSHSPASLFRGSPSLWSLPADATHMNDPPNSTKVIAKDSGYEKGAMRVAQSLRVQSGSSLGLGPVSQLLGSPRRRKKRKLIISGVPVGDKRRTDALLRWCQTFGEVNQITRAPNGDLHIDFKSAEVADTVCRLHARVYIGGVGSVGLSWFTGKRP</sequence>
<feature type="compositionally biased region" description="Low complexity" evidence="1">
    <location>
        <begin position="279"/>
        <end position="292"/>
    </location>
</feature>
<feature type="region of interest" description="Disordered" evidence="1">
    <location>
        <begin position="203"/>
        <end position="292"/>
    </location>
</feature>
<feature type="compositionally biased region" description="Basic and acidic residues" evidence="1">
    <location>
        <begin position="19"/>
        <end position="29"/>
    </location>
</feature>
<dbReference type="EMBL" id="OZ037944">
    <property type="protein sequence ID" value="CAL1694044.1"/>
    <property type="molecule type" value="Genomic_DNA"/>
</dbReference>
<accession>A0ABP1CHF8</accession>
<feature type="compositionally biased region" description="Pro residues" evidence="1">
    <location>
        <begin position="86"/>
        <end position="100"/>
    </location>
</feature>
<protein>
    <recommendedName>
        <fullName evidence="4">RRM domain-containing protein</fullName>
    </recommendedName>
</protein>
<evidence type="ECO:0000313" key="2">
    <source>
        <dbReference type="EMBL" id="CAL1694044.1"/>
    </source>
</evidence>
<evidence type="ECO:0008006" key="4">
    <source>
        <dbReference type="Google" id="ProtNLM"/>
    </source>
</evidence>